<evidence type="ECO:0000313" key="2">
    <source>
        <dbReference type="EMBL" id="RSU10803.1"/>
    </source>
</evidence>
<protein>
    <recommendedName>
        <fullName evidence="4">Preprotein translocase, SecE subunit domain protein</fullName>
    </recommendedName>
</protein>
<dbReference type="AlphaFoldDB" id="A0A430ARW8"/>
<name>A0A430ARW8_9ENTE</name>
<keyword evidence="3" id="KW-1185">Reference proteome</keyword>
<evidence type="ECO:0008006" key="4">
    <source>
        <dbReference type="Google" id="ProtNLM"/>
    </source>
</evidence>
<proteinExistence type="predicted"/>
<dbReference type="Proteomes" id="UP000288028">
    <property type="component" value="Unassembled WGS sequence"/>
</dbReference>
<sequence length="70" mass="7866">MAYKTGRMFQEIIEVPDEEEKGCGCILWVILIIAGISLTIFILDLIIKNIGMVILAVVVLSVITYLIKRK</sequence>
<dbReference type="GeneID" id="95579400"/>
<comment type="caution">
    <text evidence="2">The sequence shown here is derived from an EMBL/GenBank/DDBJ whole genome shotgun (WGS) entry which is preliminary data.</text>
</comment>
<keyword evidence="1" id="KW-0812">Transmembrane</keyword>
<gene>
    <name evidence="2" type="ORF">CBF28_12955</name>
</gene>
<feature type="transmembrane region" description="Helical" evidence="1">
    <location>
        <begin position="49"/>
        <end position="67"/>
    </location>
</feature>
<keyword evidence="1" id="KW-0472">Membrane</keyword>
<evidence type="ECO:0000256" key="1">
    <source>
        <dbReference type="SAM" id="Phobius"/>
    </source>
</evidence>
<accession>A0A430ARW8</accession>
<reference evidence="2 3" key="1">
    <citation type="submission" date="2017-05" db="EMBL/GenBank/DDBJ databases">
        <title>Vagococcus spp. assemblies.</title>
        <authorList>
            <person name="Gulvik C.A."/>
        </authorList>
    </citation>
    <scope>NUCLEOTIDE SEQUENCE [LARGE SCALE GENOMIC DNA]</scope>
    <source>
        <strain evidence="2 3">SS1714</strain>
    </source>
</reference>
<organism evidence="2 3">
    <name type="scientific">Vagococcus carniphilus</name>
    <dbReference type="NCBI Taxonomy" id="218144"/>
    <lineage>
        <taxon>Bacteria</taxon>
        <taxon>Bacillati</taxon>
        <taxon>Bacillota</taxon>
        <taxon>Bacilli</taxon>
        <taxon>Lactobacillales</taxon>
        <taxon>Enterococcaceae</taxon>
        <taxon>Vagococcus</taxon>
    </lineage>
</organism>
<dbReference type="EMBL" id="NGKB01000016">
    <property type="protein sequence ID" value="RSU10803.1"/>
    <property type="molecule type" value="Genomic_DNA"/>
</dbReference>
<feature type="transmembrane region" description="Helical" evidence="1">
    <location>
        <begin position="21"/>
        <end position="43"/>
    </location>
</feature>
<dbReference type="RefSeq" id="WP_126795951.1">
    <property type="nucleotide sequence ID" value="NZ_CP060720.1"/>
</dbReference>
<keyword evidence="1" id="KW-1133">Transmembrane helix</keyword>
<evidence type="ECO:0000313" key="3">
    <source>
        <dbReference type="Proteomes" id="UP000288028"/>
    </source>
</evidence>